<protein>
    <submittedName>
        <fullName evidence="12">Trimethylamine dehydrogenase</fullName>
        <ecNumber evidence="12">1.5.8.2</ecNumber>
    </submittedName>
</protein>
<evidence type="ECO:0000259" key="11">
    <source>
        <dbReference type="Pfam" id="PF07992"/>
    </source>
</evidence>
<dbReference type="RefSeq" id="WP_072630614.1">
    <property type="nucleotide sequence ID" value="NZ_MLCB01000133.1"/>
</dbReference>
<evidence type="ECO:0000256" key="9">
    <source>
        <dbReference type="ARBA" id="ARBA00023014"/>
    </source>
</evidence>
<comment type="similarity">
    <text evidence="3">In the N-terminal section; belongs to the NADH:flavin oxidoreductase/NADH oxidase family.</text>
</comment>
<evidence type="ECO:0000256" key="8">
    <source>
        <dbReference type="ARBA" id="ARBA00023004"/>
    </source>
</evidence>
<dbReference type="SUPFAM" id="SSF51395">
    <property type="entry name" value="FMN-linked oxidoreductases"/>
    <property type="match status" value="1"/>
</dbReference>
<dbReference type="InterPro" id="IPR001155">
    <property type="entry name" value="OxRdtase_FMN_N"/>
</dbReference>
<reference evidence="12 13" key="1">
    <citation type="submission" date="2016-10" db="EMBL/GenBank/DDBJ databases">
        <title>Genome sequence of Planktotalea frisia SH6-1.</title>
        <authorList>
            <person name="Poehlein A."/>
            <person name="Bakenhus I."/>
            <person name="Voget S."/>
            <person name="Brinkhoff T."/>
            <person name="Simon M."/>
        </authorList>
    </citation>
    <scope>NUCLEOTIDE SEQUENCE [LARGE SCALE GENOMIC DNA]</scope>
    <source>
        <strain evidence="12 13">SH6-1</strain>
    </source>
</reference>
<evidence type="ECO:0000256" key="4">
    <source>
        <dbReference type="ARBA" id="ARBA00022630"/>
    </source>
</evidence>
<dbReference type="EC" id="1.5.8.2" evidence="12"/>
<dbReference type="STRING" id="696762.PFRI_20520"/>
<keyword evidence="9" id="KW-0411">Iron-sulfur</keyword>
<evidence type="ECO:0000256" key="5">
    <source>
        <dbReference type="ARBA" id="ARBA00022643"/>
    </source>
</evidence>
<keyword evidence="5" id="KW-0288">FMN</keyword>
<evidence type="ECO:0000256" key="1">
    <source>
        <dbReference type="ARBA" id="ARBA00001917"/>
    </source>
</evidence>
<dbReference type="Pfam" id="PF00724">
    <property type="entry name" value="Oxidored_FMN"/>
    <property type="match status" value="1"/>
</dbReference>
<dbReference type="GO" id="GO:0051536">
    <property type="term" value="F:iron-sulfur cluster binding"/>
    <property type="evidence" value="ECO:0007669"/>
    <property type="project" value="UniProtKB-KW"/>
</dbReference>
<keyword evidence="4" id="KW-0285">Flavoprotein</keyword>
<keyword evidence="13" id="KW-1185">Reference proteome</keyword>
<dbReference type="Gene3D" id="3.50.50.60">
    <property type="entry name" value="FAD/NAD(P)-binding domain"/>
    <property type="match status" value="1"/>
</dbReference>
<evidence type="ECO:0000313" key="12">
    <source>
        <dbReference type="EMBL" id="OJI93751.1"/>
    </source>
</evidence>
<feature type="domain" description="FAD/NAD(P)-binding" evidence="11">
    <location>
        <begin position="396"/>
        <end position="624"/>
    </location>
</feature>
<dbReference type="Gene3D" id="3.40.50.720">
    <property type="entry name" value="NAD(P)-binding Rossmann-like Domain"/>
    <property type="match status" value="1"/>
</dbReference>
<dbReference type="OrthoDB" id="9804454at2"/>
<comment type="cofactor">
    <cofactor evidence="1">
        <name>FMN</name>
        <dbReference type="ChEBI" id="CHEBI:58210"/>
    </cofactor>
</comment>
<dbReference type="Proteomes" id="UP000184514">
    <property type="component" value="Unassembled WGS sequence"/>
</dbReference>
<evidence type="ECO:0000313" key="13">
    <source>
        <dbReference type="Proteomes" id="UP000184514"/>
    </source>
</evidence>
<dbReference type="InterPro" id="IPR013785">
    <property type="entry name" value="Aldolase_TIM"/>
</dbReference>
<feature type="domain" description="NADH:flavin oxidoreductase/NADH oxidase N-terminal" evidence="10">
    <location>
        <begin position="14"/>
        <end position="342"/>
    </location>
</feature>
<dbReference type="InterPro" id="IPR051793">
    <property type="entry name" value="NADH:flavin_oxidoreductase"/>
</dbReference>
<accession>A0A1L9NWY2</accession>
<comment type="caution">
    <text evidence="12">The sequence shown here is derived from an EMBL/GenBank/DDBJ whole genome shotgun (WGS) entry which is preliminary data.</text>
</comment>
<evidence type="ECO:0000256" key="3">
    <source>
        <dbReference type="ARBA" id="ARBA00011048"/>
    </source>
</evidence>
<proteinExistence type="inferred from homology"/>
<name>A0A1L9NWY2_9RHOB</name>
<keyword evidence="8" id="KW-0408">Iron</keyword>
<gene>
    <name evidence="12" type="primary">tmd</name>
    <name evidence="12" type="ORF">PFRI_20520</name>
</gene>
<evidence type="ECO:0000256" key="6">
    <source>
        <dbReference type="ARBA" id="ARBA00022723"/>
    </source>
</evidence>
<dbReference type="InterPro" id="IPR036188">
    <property type="entry name" value="FAD/NAD-bd_sf"/>
</dbReference>
<evidence type="ECO:0000259" key="10">
    <source>
        <dbReference type="Pfam" id="PF00724"/>
    </source>
</evidence>
<dbReference type="PRINTS" id="PR00419">
    <property type="entry name" value="ADXRDTASE"/>
</dbReference>
<comment type="cofactor">
    <cofactor evidence="2">
        <name>[4Fe-4S] cluster</name>
        <dbReference type="ChEBI" id="CHEBI:49883"/>
    </cofactor>
</comment>
<dbReference type="AlphaFoldDB" id="A0A1L9NWY2"/>
<dbReference type="PANTHER" id="PTHR42917">
    <property type="entry name" value="2,4-DIENOYL-COA REDUCTASE"/>
    <property type="match status" value="1"/>
</dbReference>
<dbReference type="GO" id="GO:0010181">
    <property type="term" value="F:FMN binding"/>
    <property type="evidence" value="ECO:0007669"/>
    <property type="project" value="InterPro"/>
</dbReference>
<organism evidence="12 13">
    <name type="scientific">Planktotalea frisia</name>
    <dbReference type="NCBI Taxonomy" id="696762"/>
    <lineage>
        <taxon>Bacteria</taxon>
        <taxon>Pseudomonadati</taxon>
        <taxon>Pseudomonadota</taxon>
        <taxon>Alphaproteobacteria</taxon>
        <taxon>Rhodobacterales</taxon>
        <taxon>Paracoccaceae</taxon>
        <taxon>Planktotalea</taxon>
    </lineage>
</organism>
<sequence length="680" mass="74365">MLDVSKTDERYKVLFEPVKIGPVIAPNRFYAVPHAMGHSPLMRNGSHAMRATKAEGGWGTVCMQLAEIDPTSDICDLPIETFWDEGDVREHRVLTDRLREIGSLSAIEIAHTGIRGRGMGTGMPVWGPSNLPCLKPQVPVQSKAMDKADIKALRQSFRAAVRRAKQAGYDIVYIYAAHDASILWHFLSPAYNHRSDEYGGSFENRLRLMREVLEETVEEAAGEMAVAVRLAVHEVGGRGKITHDGEGRDVVEALADLPDLWDVNIATWPHDSGTARFDNEGWQEEFTSFVKQVTSKPVVGVGRFTSPDTMVSQIKRGVLDLIGGARPSIADPYLPNKIREGRIEDIRECIGCNICVSSDAFSIPLNCTQNPTISQEWKRGWHPENVPHAKVKKNGLVVGSGPAGLECALVLARAGHHVTVAEKAGELGGRSLSESRLFGLGSWARVSDYRLYQLRQMSNVDLFANSDLNAESVAEMGADHTFIATGSHWLKNGLGSTHFEAIKGFEENALSVDEIIKSAKPEGPIVIYDDEHYYMGNVIAAHFAQLRHDVTLVTPQPYIAGWMGYTLEQPRVNKQMLELGVKVVPNAVASHHDGSALHLSDANTGALLAPVAGTLVPVGLRAPNLELWQALDGLENKTLIGDAVAPGIIQSAVFSGHKAARTFLNRGVEPAMKRERGVLY</sequence>
<keyword evidence="6" id="KW-0479">Metal-binding</keyword>
<dbReference type="GO" id="GO:0050470">
    <property type="term" value="F:trimethylamine dehydrogenase activity"/>
    <property type="evidence" value="ECO:0007669"/>
    <property type="project" value="UniProtKB-EC"/>
</dbReference>
<dbReference type="InterPro" id="IPR023753">
    <property type="entry name" value="FAD/NAD-binding_dom"/>
</dbReference>
<dbReference type="GO" id="GO:0046872">
    <property type="term" value="F:metal ion binding"/>
    <property type="evidence" value="ECO:0007669"/>
    <property type="project" value="UniProtKB-KW"/>
</dbReference>
<evidence type="ECO:0000256" key="7">
    <source>
        <dbReference type="ARBA" id="ARBA00023002"/>
    </source>
</evidence>
<evidence type="ECO:0000256" key="2">
    <source>
        <dbReference type="ARBA" id="ARBA00001966"/>
    </source>
</evidence>
<keyword evidence="7 12" id="KW-0560">Oxidoreductase</keyword>
<dbReference type="PANTHER" id="PTHR42917:SF2">
    <property type="entry name" value="2,4-DIENOYL-COA REDUCTASE [(2E)-ENOYL-COA-PRODUCING]"/>
    <property type="match status" value="1"/>
</dbReference>
<dbReference type="EMBL" id="MLCB01000133">
    <property type="protein sequence ID" value="OJI93751.1"/>
    <property type="molecule type" value="Genomic_DNA"/>
</dbReference>
<dbReference type="SUPFAM" id="SSF51905">
    <property type="entry name" value="FAD/NAD(P)-binding domain"/>
    <property type="match status" value="1"/>
</dbReference>
<dbReference type="Pfam" id="PF07992">
    <property type="entry name" value="Pyr_redox_2"/>
    <property type="match status" value="1"/>
</dbReference>
<dbReference type="Gene3D" id="3.20.20.70">
    <property type="entry name" value="Aldolase class I"/>
    <property type="match status" value="1"/>
</dbReference>